<dbReference type="EMBL" id="SNRW01021232">
    <property type="protein sequence ID" value="KAA6364779.1"/>
    <property type="molecule type" value="Genomic_DNA"/>
</dbReference>
<sequence length="67" mass="7881">MEKDSSETKDQTDQTTVVPQFKPLKASEATGFVDERRIRVVRNRMTPFKAHFVDIVRPLVEEMKLRF</sequence>
<accession>A0A5J4U373</accession>
<name>A0A5J4U373_9EUKA</name>
<dbReference type="OrthoDB" id="1932641at2759"/>
<evidence type="ECO:0000313" key="1">
    <source>
        <dbReference type="EMBL" id="KAA6364779.1"/>
    </source>
</evidence>
<gene>
    <name evidence="1" type="ORF">EZS28_039693</name>
</gene>
<dbReference type="AlphaFoldDB" id="A0A5J4U373"/>
<protein>
    <submittedName>
        <fullName evidence="1">Uncharacterized protein</fullName>
    </submittedName>
</protein>
<reference evidence="1 2" key="1">
    <citation type="submission" date="2019-03" db="EMBL/GenBank/DDBJ databases">
        <title>Single cell metagenomics reveals metabolic interactions within the superorganism composed of flagellate Streblomastix strix and complex community of Bacteroidetes bacteria on its surface.</title>
        <authorList>
            <person name="Treitli S.C."/>
            <person name="Kolisko M."/>
            <person name="Husnik F."/>
            <person name="Keeling P."/>
            <person name="Hampl V."/>
        </authorList>
    </citation>
    <scope>NUCLEOTIDE SEQUENCE [LARGE SCALE GENOMIC DNA]</scope>
    <source>
        <strain evidence="1">ST1C</strain>
    </source>
</reference>
<dbReference type="Proteomes" id="UP000324800">
    <property type="component" value="Unassembled WGS sequence"/>
</dbReference>
<comment type="caution">
    <text evidence="1">The sequence shown here is derived from an EMBL/GenBank/DDBJ whole genome shotgun (WGS) entry which is preliminary data.</text>
</comment>
<evidence type="ECO:0000313" key="2">
    <source>
        <dbReference type="Proteomes" id="UP000324800"/>
    </source>
</evidence>
<feature type="non-terminal residue" evidence="1">
    <location>
        <position position="67"/>
    </location>
</feature>
<organism evidence="1 2">
    <name type="scientific">Streblomastix strix</name>
    <dbReference type="NCBI Taxonomy" id="222440"/>
    <lineage>
        <taxon>Eukaryota</taxon>
        <taxon>Metamonada</taxon>
        <taxon>Preaxostyla</taxon>
        <taxon>Oxymonadida</taxon>
        <taxon>Streblomastigidae</taxon>
        <taxon>Streblomastix</taxon>
    </lineage>
</organism>
<proteinExistence type="predicted"/>